<keyword evidence="1" id="KW-0732">Signal</keyword>
<sequence>MDCVPDVSTTPTYHELRGSNVSLWCYPNPGTSPPIRNVFWSMKIGGSNPMFKTIHINQNKFSGGDLQTPSMTISDLEAADNGIYRCNVKNAKGEGYSDSQLLTGDLPTVSIQNNNFYPKIGQSFNIPCTIGESTIVQWSRVRPRRKEVISLDSSKYSGGTIGNPSLTITSIVSSDNGEYQCCGENLYGGSCDQTILTPGNDAFSAFIMMDLGDEDVFLTQNKFSQAFENEELVEYGFFSHHETLDFLNLSEEETTVEKKDTYASNHSSKPGQIRLSDPSVNLLTQPTNVKCRKSTGLCDEEKVSRRVRCHESKKSRTNFKSGEKHLVGESSHRVCQIIPKTVGYNDVFEWHTFCIT</sequence>
<dbReference type="SMART" id="SM00408">
    <property type="entry name" value="IGc2"/>
    <property type="match status" value="2"/>
</dbReference>
<dbReference type="SMART" id="SM00409">
    <property type="entry name" value="IG"/>
    <property type="match status" value="2"/>
</dbReference>
<dbReference type="Proteomes" id="UP000507470">
    <property type="component" value="Unassembled WGS sequence"/>
</dbReference>
<reference evidence="6 7" key="1">
    <citation type="submission" date="2020-06" db="EMBL/GenBank/DDBJ databases">
        <authorList>
            <person name="Li R."/>
            <person name="Bekaert M."/>
        </authorList>
    </citation>
    <scope>NUCLEOTIDE SEQUENCE [LARGE SCALE GENOMIC DNA]</scope>
    <source>
        <strain evidence="7">wild</strain>
    </source>
</reference>
<evidence type="ECO:0000313" key="7">
    <source>
        <dbReference type="Proteomes" id="UP000507470"/>
    </source>
</evidence>
<dbReference type="PROSITE" id="PS50835">
    <property type="entry name" value="IG_LIKE"/>
    <property type="match status" value="2"/>
</dbReference>
<keyword evidence="3" id="KW-1015">Disulfide bond</keyword>
<dbReference type="InterPro" id="IPR036179">
    <property type="entry name" value="Ig-like_dom_sf"/>
</dbReference>
<accession>A0A6J8AKD0</accession>
<dbReference type="SUPFAM" id="SSF48726">
    <property type="entry name" value="Immunoglobulin"/>
    <property type="match status" value="2"/>
</dbReference>
<organism evidence="6 7">
    <name type="scientific">Mytilus coruscus</name>
    <name type="common">Sea mussel</name>
    <dbReference type="NCBI Taxonomy" id="42192"/>
    <lineage>
        <taxon>Eukaryota</taxon>
        <taxon>Metazoa</taxon>
        <taxon>Spiralia</taxon>
        <taxon>Lophotrochozoa</taxon>
        <taxon>Mollusca</taxon>
        <taxon>Bivalvia</taxon>
        <taxon>Autobranchia</taxon>
        <taxon>Pteriomorphia</taxon>
        <taxon>Mytilida</taxon>
        <taxon>Mytiloidea</taxon>
        <taxon>Mytilidae</taxon>
        <taxon>Mytilinae</taxon>
        <taxon>Mytilus</taxon>
    </lineage>
</organism>
<name>A0A6J8AKD0_MYTCO</name>
<evidence type="ECO:0000313" key="6">
    <source>
        <dbReference type="EMBL" id="CAC5368831.1"/>
    </source>
</evidence>
<evidence type="ECO:0000259" key="5">
    <source>
        <dbReference type="PROSITE" id="PS50835"/>
    </source>
</evidence>
<keyword evidence="2" id="KW-0677">Repeat</keyword>
<dbReference type="InterPro" id="IPR007110">
    <property type="entry name" value="Ig-like_dom"/>
</dbReference>
<dbReference type="EMBL" id="CACVKT020001498">
    <property type="protein sequence ID" value="CAC5368831.1"/>
    <property type="molecule type" value="Genomic_DNA"/>
</dbReference>
<dbReference type="InterPro" id="IPR051170">
    <property type="entry name" value="Neural/epithelial_adhesion"/>
</dbReference>
<feature type="domain" description="Ig-like" evidence="5">
    <location>
        <begin position="107"/>
        <end position="197"/>
    </location>
</feature>
<dbReference type="AlphaFoldDB" id="A0A6J8AKD0"/>
<dbReference type="InterPro" id="IPR013106">
    <property type="entry name" value="Ig_V-set"/>
</dbReference>
<dbReference type="PANTHER" id="PTHR12231:SF253">
    <property type="entry name" value="DPR-INTERACTING PROTEIN ETA, ISOFORM B-RELATED"/>
    <property type="match status" value="1"/>
</dbReference>
<protein>
    <recommendedName>
        <fullName evidence="5">Ig-like domain-containing protein</fullName>
    </recommendedName>
</protein>
<dbReference type="Gene3D" id="2.60.40.10">
    <property type="entry name" value="Immunoglobulins"/>
    <property type="match status" value="2"/>
</dbReference>
<dbReference type="OrthoDB" id="382013at2759"/>
<dbReference type="InterPro" id="IPR003598">
    <property type="entry name" value="Ig_sub2"/>
</dbReference>
<keyword evidence="4" id="KW-0393">Immunoglobulin domain</keyword>
<dbReference type="PANTHER" id="PTHR12231">
    <property type="entry name" value="CTX-RELATED TYPE I TRANSMEMBRANE PROTEIN"/>
    <property type="match status" value="1"/>
</dbReference>
<dbReference type="CDD" id="cd00096">
    <property type="entry name" value="Ig"/>
    <property type="match status" value="2"/>
</dbReference>
<evidence type="ECO:0000256" key="3">
    <source>
        <dbReference type="ARBA" id="ARBA00023157"/>
    </source>
</evidence>
<dbReference type="Pfam" id="PF07686">
    <property type="entry name" value="V-set"/>
    <property type="match status" value="1"/>
</dbReference>
<feature type="domain" description="Ig-like" evidence="5">
    <location>
        <begin position="5"/>
        <end position="103"/>
    </location>
</feature>
<evidence type="ECO:0000256" key="4">
    <source>
        <dbReference type="ARBA" id="ARBA00023319"/>
    </source>
</evidence>
<dbReference type="InterPro" id="IPR013783">
    <property type="entry name" value="Ig-like_fold"/>
</dbReference>
<dbReference type="InterPro" id="IPR003599">
    <property type="entry name" value="Ig_sub"/>
</dbReference>
<proteinExistence type="predicted"/>
<evidence type="ECO:0000256" key="1">
    <source>
        <dbReference type="ARBA" id="ARBA00022729"/>
    </source>
</evidence>
<evidence type="ECO:0000256" key="2">
    <source>
        <dbReference type="ARBA" id="ARBA00022737"/>
    </source>
</evidence>
<keyword evidence="7" id="KW-1185">Reference proteome</keyword>
<gene>
    <name evidence="6" type="ORF">MCOR_8266</name>
</gene>